<comment type="similarity">
    <text evidence="1">Belongs to the sigma-70 factor family. ECF subfamily.</text>
</comment>
<keyword evidence="4" id="KW-0804">Transcription</keyword>
<dbReference type="InterPro" id="IPR007627">
    <property type="entry name" value="RNA_pol_sigma70_r2"/>
</dbReference>
<name>A0ABS1L2J0_9BACT</name>
<dbReference type="Pfam" id="PF08281">
    <property type="entry name" value="Sigma70_r4_2"/>
    <property type="match status" value="1"/>
</dbReference>
<accession>A0ABS1L2J0</accession>
<reference evidence="7 8" key="1">
    <citation type="submission" date="2021-01" db="EMBL/GenBank/DDBJ databases">
        <title>Chryseolinea sp. Jin1 Genome sequencing and assembly.</title>
        <authorList>
            <person name="Kim I."/>
        </authorList>
    </citation>
    <scope>NUCLEOTIDE SEQUENCE [LARGE SCALE GENOMIC DNA]</scope>
    <source>
        <strain evidence="7 8">Jin1</strain>
    </source>
</reference>
<evidence type="ECO:0000313" key="7">
    <source>
        <dbReference type="EMBL" id="MBL0745900.1"/>
    </source>
</evidence>
<dbReference type="Gene3D" id="1.10.1740.10">
    <property type="match status" value="1"/>
</dbReference>
<proteinExistence type="inferred from homology"/>
<feature type="domain" description="RNA polymerase sigma-70 region 2" evidence="5">
    <location>
        <begin position="22"/>
        <end position="88"/>
    </location>
</feature>
<organism evidence="7 8">
    <name type="scientific">Chryseolinea lacunae</name>
    <dbReference type="NCBI Taxonomy" id="2801331"/>
    <lineage>
        <taxon>Bacteria</taxon>
        <taxon>Pseudomonadati</taxon>
        <taxon>Bacteroidota</taxon>
        <taxon>Cytophagia</taxon>
        <taxon>Cytophagales</taxon>
        <taxon>Fulvivirgaceae</taxon>
        <taxon>Chryseolinea</taxon>
    </lineage>
</organism>
<dbReference type="InterPro" id="IPR039425">
    <property type="entry name" value="RNA_pol_sigma-70-like"/>
</dbReference>
<comment type="caution">
    <text evidence="7">The sequence shown here is derived from an EMBL/GenBank/DDBJ whole genome shotgun (WGS) entry which is preliminary data.</text>
</comment>
<evidence type="ECO:0000259" key="5">
    <source>
        <dbReference type="Pfam" id="PF04542"/>
    </source>
</evidence>
<dbReference type="Proteomes" id="UP000613030">
    <property type="component" value="Unassembled WGS sequence"/>
</dbReference>
<protein>
    <submittedName>
        <fullName evidence="7">Sigma-70 family RNA polymerase sigma factor</fullName>
    </submittedName>
</protein>
<evidence type="ECO:0000313" key="8">
    <source>
        <dbReference type="Proteomes" id="UP000613030"/>
    </source>
</evidence>
<feature type="domain" description="RNA polymerase sigma factor 70 region 4 type 2" evidence="6">
    <location>
        <begin position="119"/>
        <end position="167"/>
    </location>
</feature>
<dbReference type="NCBIfam" id="TIGR02937">
    <property type="entry name" value="sigma70-ECF"/>
    <property type="match status" value="1"/>
</dbReference>
<dbReference type="PANTHER" id="PTHR43133">
    <property type="entry name" value="RNA POLYMERASE ECF-TYPE SIGMA FACTO"/>
    <property type="match status" value="1"/>
</dbReference>
<dbReference type="PANTHER" id="PTHR43133:SF46">
    <property type="entry name" value="RNA POLYMERASE SIGMA-70 FACTOR ECF SUBFAMILY"/>
    <property type="match status" value="1"/>
</dbReference>
<evidence type="ECO:0000256" key="2">
    <source>
        <dbReference type="ARBA" id="ARBA00023015"/>
    </source>
</evidence>
<evidence type="ECO:0000256" key="4">
    <source>
        <dbReference type="ARBA" id="ARBA00023163"/>
    </source>
</evidence>
<dbReference type="InterPro" id="IPR036388">
    <property type="entry name" value="WH-like_DNA-bd_sf"/>
</dbReference>
<dbReference type="InterPro" id="IPR013249">
    <property type="entry name" value="RNA_pol_sigma70_r4_t2"/>
</dbReference>
<dbReference type="SUPFAM" id="SSF88946">
    <property type="entry name" value="Sigma2 domain of RNA polymerase sigma factors"/>
    <property type="match status" value="1"/>
</dbReference>
<dbReference type="Gene3D" id="1.10.10.10">
    <property type="entry name" value="Winged helix-like DNA-binding domain superfamily/Winged helix DNA-binding domain"/>
    <property type="match status" value="1"/>
</dbReference>
<dbReference type="SUPFAM" id="SSF88659">
    <property type="entry name" value="Sigma3 and sigma4 domains of RNA polymerase sigma factors"/>
    <property type="match status" value="1"/>
</dbReference>
<dbReference type="InterPro" id="IPR014284">
    <property type="entry name" value="RNA_pol_sigma-70_dom"/>
</dbReference>
<dbReference type="InterPro" id="IPR013325">
    <property type="entry name" value="RNA_pol_sigma_r2"/>
</dbReference>
<dbReference type="InterPro" id="IPR013324">
    <property type="entry name" value="RNA_pol_sigma_r3/r4-like"/>
</dbReference>
<dbReference type="RefSeq" id="WP_202016605.1">
    <property type="nucleotide sequence ID" value="NZ_JAERRB010000021.1"/>
</dbReference>
<keyword evidence="8" id="KW-1185">Reference proteome</keyword>
<dbReference type="EMBL" id="JAERRB010000021">
    <property type="protein sequence ID" value="MBL0745900.1"/>
    <property type="molecule type" value="Genomic_DNA"/>
</dbReference>
<evidence type="ECO:0000256" key="3">
    <source>
        <dbReference type="ARBA" id="ARBA00023082"/>
    </source>
</evidence>
<sequence length="187" mass="22157">MIRTYDLFERCKRGEPKAQKMLYDIFRAKLMGLCRRYTRDREQAQDVLQDAFIKIFTNLNQLESPEKLESWMKSTVVHTAINHYHRTRKHEMLFAPAFENEEQESNEPYTDLQNFSDEYLVAIVNELPDGCRVVFNLYAVEGYSHAEIAAMMNVTEGTSRSQLHHAKHLLKKRLKCQDLTHYYEKFA</sequence>
<evidence type="ECO:0000259" key="6">
    <source>
        <dbReference type="Pfam" id="PF08281"/>
    </source>
</evidence>
<keyword evidence="3" id="KW-0731">Sigma factor</keyword>
<dbReference type="Pfam" id="PF04542">
    <property type="entry name" value="Sigma70_r2"/>
    <property type="match status" value="1"/>
</dbReference>
<gene>
    <name evidence="7" type="ORF">JI741_31995</name>
</gene>
<keyword evidence="2" id="KW-0805">Transcription regulation</keyword>
<evidence type="ECO:0000256" key="1">
    <source>
        <dbReference type="ARBA" id="ARBA00010641"/>
    </source>
</evidence>